<dbReference type="KEGG" id="vg:65128415"/>
<accession>A0A7L7SI23</accession>
<feature type="compositionally biased region" description="Basic residues" evidence="1">
    <location>
        <begin position="136"/>
        <end position="145"/>
    </location>
</feature>
<name>A0A7L7SI23_9CAUD</name>
<dbReference type="Proteomes" id="UP000516645">
    <property type="component" value="Segment"/>
</dbReference>
<protein>
    <submittedName>
        <fullName evidence="2">Uncharacterized protein</fullName>
    </submittedName>
</protein>
<feature type="region of interest" description="Disordered" evidence="1">
    <location>
        <begin position="125"/>
        <end position="145"/>
    </location>
</feature>
<dbReference type="GeneID" id="65128415"/>
<proteinExistence type="predicted"/>
<dbReference type="RefSeq" id="YP_010110125.1">
    <property type="nucleotide sequence ID" value="NC_055867.1"/>
</dbReference>
<evidence type="ECO:0000313" key="2">
    <source>
        <dbReference type="EMBL" id="QOC56083.1"/>
    </source>
</evidence>
<keyword evidence="3" id="KW-1185">Reference proteome</keyword>
<evidence type="ECO:0000256" key="1">
    <source>
        <dbReference type="SAM" id="MobiDB-lite"/>
    </source>
</evidence>
<gene>
    <name evidence="2" type="primary">85</name>
    <name evidence="2" type="ORF">SEA_CLOWN_85</name>
</gene>
<evidence type="ECO:0000313" key="3">
    <source>
        <dbReference type="Proteomes" id="UP000516645"/>
    </source>
</evidence>
<sequence length="145" mass="16636">MTQTPSIGRIVHYQSYGTPGGEYLPEPRAAIITEVQRVVDGDKLDEMYPTAVERDRALTWYDDGPRREDGGEIPMTWQVGLAVLNPTGMFFNQLVPYAETPTPGHWNWPPRTDSTTITVNTQADPADVERSLDREKRRRMRRYIK</sequence>
<reference evidence="2 3" key="1">
    <citation type="submission" date="2020-07" db="EMBL/GenBank/DDBJ databases">
        <authorList>
            <person name="Bortz R.L."/>
            <person name="Bai C."/>
            <person name="Brody A."/>
            <person name="Douse D."/>
            <person name="Feder N.M."/>
            <person name="Fischer E."/>
            <person name="Kim I."/>
            <person name="Kornbau S."/>
            <person name="Malek C.E."/>
            <person name="Menendez J.A."/>
            <person name="Moore R.J."/>
            <person name="Pinkovsky V.I."/>
            <person name="Raghavan D."/>
            <person name="Reznik A.S."/>
            <person name="Sciarra A.R."/>
            <person name="Starinsky S.F."/>
            <person name="Vaughan O."/>
            <person name="Walker S.E."/>
            <person name="Wiemann J."/>
            <person name="Butela K.A."/>
            <person name="Garlena R.A."/>
            <person name="Russell D.A."/>
            <person name="Pope W.H."/>
            <person name="Jacobs-Sera D."/>
            <person name="Hatfull G.F."/>
        </authorList>
    </citation>
    <scope>NUCLEOTIDE SEQUENCE [LARGE SCALE GENOMIC DNA]</scope>
</reference>
<organism evidence="2 3">
    <name type="scientific">Gordonia phage Clown</name>
    <dbReference type="NCBI Taxonomy" id="2759393"/>
    <lineage>
        <taxon>Viruses</taxon>
        <taxon>Duplodnaviria</taxon>
        <taxon>Heunggongvirae</taxon>
        <taxon>Uroviricota</taxon>
        <taxon>Caudoviricetes</taxon>
        <taxon>Stackebrandtviridae</taxon>
        <taxon>Frickvirinae</taxon>
        <taxon>Clownvirus</taxon>
        <taxon>Clownvirus clown</taxon>
    </lineage>
</organism>
<dbReference type="EMBL" id="MT771343">
    <property type="protein sequence ID" value="QOC56083.1"/>
    <property type="molecule type" value="Genomic_DNA"/>
</dbReference>